<dbReference type="InterPro" id="IPR006626">
    <property type="entry name" value="PbH1"/>
</dbReference>
<dbReference type="Pfam" id="PF00295">
    <property type="entry name" value="Glyco_hydro_28"/>
    <property type="match status" value="1"/>
</dbReference>
<proteinExistence type="inferred from homology"/>
<evidence type="ECO:0000256" key="4">
    <source>
        <dbReference type="ARBA" id="ARBA00022525"/>
    </source>
</evidence>
<dbReference type="InterPro" id="IPR000743">
    <property type="entry name" value="Glyco_hydro_28"/>
</dbReference>
<dbReference type="Proteomes" id="UP000836841">
    <property type="component" value="Chromosome 3"/>
</dbReference>
<name>A0AAU9RYV3_THLAR</name>
<dbReference type="PROSITE" id="PS00502">
    <property type="entry name" value="POLYGALACTURONASE"/>
    <property type="match status" value="1"/>
</dbReference>
<evidence type="ECO:0000256" key="5">
    <source>
        <dbReference type="ARBA" id="ARBA00022801"/>
    </source>
</evidence>
<evidence type="ECO:0000313" key="12">
    <source>
        <dbReference type="Proteomes" id="UP000836841"/>
    </source>
</evidence>
<evidence type="ECO:0000256" key="6">
    <source>
        <dbReference type="ARBA" id="ARBA00023295"/>
    </source>
</evidence>
<evidence type="ECO:0008006" key="13">
    <source>
        <dbReference type="Google" id="ProtNLM"/>
    </source>
</evidence>
<dbReference type="SMART" id="SM00710">
    <property type="entry name" value="PbH1"/>
    <property type="match status" value="5"/>
</dbReference>
<evidence type="ECO:0000256" key="2">
    <source>
        <dbReference type="ARBA" id="ARBA00008834"/>
    </source>
</evidence>
<keyword evidence="12" id="KW-1185">Reference proteome</keyword>
<evidence type="ECO:0000256" key="8">
    <source>
        <dbReference type="PROSITE-ProRule" id="PRU10052"/>
    </source>
</evidence>
<evidence type="ECO:0000256" key="10">
    <source>
        <dbReference type="SAM" id="SignalP"/>
    </source>
</evidence>
<evidence type="ECO:0000256" key="1">
    <source>
        <dbReference type="ARBA" id="ARBA00004191"/>
    </source>
</evidence>
<evidence type="ECO:0000256" key="3">
    <source>
        <dbReference type="ARBA" id="ARBA00022512"/>
    </source>
</evidence>
<feature type="signal peptide" evidence="10">
    <location>
        <begin position="1"/>
        <end position="17"/>
    </location>
</feature>
<keyword evidence="10" id="KW-0732">Signal</keyword>
<keyword evidence="6 9" id="KW-0326">Glycosidase</keyword>
<dbReference type="GO" id="GO:0071555">
    <property type="term" value="P:cell wall organization"/>
    <property type="evidence" value="ECO:0007669"/>
    <property type="project" value="UniProtKB-KW"/>
</dbReference>
<gene>
    <name evidence="11" type="ORF">TAV2_LOCUS10162</name>
</gene>
<comment type="similarity">
    <text evidence="2 9">Belongs to the glycosyl hydrolase 28 family.</text>
</comment>
<keyword evidence="5 9" id="KW-0378">Hydrolase</keyword>
<dbReference type="Gene3D" id="2.160.20.10">
    <property type="entry name" value="Single-stranded right-handed beta-helix, Pectin lyase-like"/>
    <property type="match status" value="1"/>
</dbReference>
<dbReference type="InterPro" id="IPR011050">
    <property type="entry name" value="Pectin_lyase_fold/virulence"/>
</dbReference>
<keyword evidence="3" id="KW-0134">Cell wall</keyword>
<comment type="subcellular location">
    <subcellularLocation>
        <location evidence="1">Secreted</location>
        <location evidence="1">Cell wall</location>
    </subcellularLocation>
</comment>
<reference evidence="11 12" key="1">
    <citation type="submission" date="2022-03" db="EMBL/GenBank/DDBJ databases">
        <authorList>
            <person name="Nunn A."/>
            <person name="Chopra R."/>
            <person name="Nunn A."/>
            <person name="Contreras Garrido A."/>
        </authorList>
    </citation>
    <scope>NUCLEOTIDE SEQUENCE [LARGE SCALE GENOMIC DNA]</scope>
</reference>
<feature type="non-terminal residue" evidence="11">
    <location>
        <position position="1"/>
    </location>
</feature>
<evidence type="ECO:0000313" key="11">
    <source>
        <dbReference type="EMBL" id="CAH2053602.1"/>
    </source>
</evidence>
<keyword evidence="4" id="KW-0964">Secreted</keyword>
<evidence type="ECO:0000256" key="7">
    <source>
        <dbReference type="ARBA" id="ARBA00023316"/>
    </source>
</evidence>
<accession>A0AAU9RYV3</accession>
<sequence length="394" mass="42830">EYLWIILFLCTLHSVYSQNAFSQNTFDVTKYGAVGNQKTDDSRAFLKTWATACAANAAEVTIVVPQGKTFLVNTATFQGPCKAKRLHFQVNGNVVAPSSPSSYNADSWFSFHRLNGLIIEGNGQFDGKGAMWWKRCPIVCNYRHIIFLDRTCCIYRVYVFPRSHFGLNSCSNVNITGVHISAPASSPNTDGININYSSYIYVTDTQISVGDDCVAIQSGSSHIYITRVTCGPGHGISIGSLGVNGEKNPTVEEIHVRDSIINSATNGLRIKTWEGAGGYARHISYYNVTVDSTYNPIIIDQQYCPRNNCGNDSNKNEANAVKISDVSFTKIKGTIKGNVGVMLNCSTSVGCTGLVLKDIDLKSAEGGNKIPLSMCSNAHGKVYNTQPPVTCVVP</sequence>
<keyword evidence="7" id="KW-0961">Cell wall biogenesis/degradation</keyword>
<evidence type="ECO:0000256" key="9">
    <source>
        <dbReference type="RuleBase" id="RU361169"/>
    </source>
</evidence>
<dbReference type="GO" id="GO:0004650">
    <property type="term" value="F:polygalacturonase activity"/>
    <property type="evidence" value="ECO:0007669"/>
    <property type="project" value="InterPro"/>
</dbReference>
<dbReference type="EMBL" id="OU466859">
    <property type="protein sequence ID" value="CAH2053602.1"/>
    <property type="molecule type" value="Genomic_DNA"/>
</dbReference>
<feature type="active site" evidence="8">
    <location>
        <position position="234"/>
    </location>
</feature>
<dbReference type="InterPro" id="IPR012334">
    <property type="entry name" value="Pectin_lyas_fold"/>
</dbReference>
<organism evidence="11 12">
    <name type="scientific">Thlaspi arvense</name>
    <name type="common">Field penny-cress</name>
    <dbReference type="NCBI Taxonomy" id="13288"/>
    <lineage>
        <taxon>Eukaryota</taxon>
        <taxon>Viridiplantae</taxon>
        <taxon>Streptophyta</taxon>
        <taxon>Embryophyta</taxon>
        <taxon>Tracheophyta</taxon>
        <taxon>Spermatophyta</taxon>
        <taxon>Magnoliopsida</taxon>
        <taxon>eudicotyledons</taxon>
        <taxon>Gunneridae</taxon>
        <taxon>Pentapetalae</taxon>
        <taxon>rosids</taxon>
        <taxon>malvids</taxon>
        <taxon>Brassicales</taxon>
        <taxon>Brassicaceae</taxon>
        <taxon>Thlaspideae</taxon>
        <taxon>Thlaspi</taxon>
    </lineage>
</organism>
<dbReference type="SUPFAM" id="SSF51126">
    <property type="entry name" value="Pectin lyase-like"/>
    <property type="match status" value="1"/>
</dbReference>
<dbReference type="GO" id="GO:0005975">
    <property type="term" value="P:carbohydrate metabolic process"/>
    <property type="evidence" value="ECO:0007669"/>
    <property type="project" value="InterPro"/>
</dbReference>
<protein>
    <recommendedName>
        <fullName evidence="13">Polygalacturonase</fullName>
    </recommendedName>
</protein>
<dbReference type="PANTHER" id="PTHR31375">
    <property type="match status" value="1"/>
</dbReference>
<dbReference type="AlphaFoldDB" id="A0AAU9RYV3"/>
<feature type="chain" id="PRO_5043403960" description="Polygalacturonase" evidence="10">
    <location>
        <begin position="18"/>
        <end position="394"/>
    </location>
</feature>